<evidence type="ECO:0000259" key="2">
    <source>
        <dbReference type="PROSITE" id="PS50994"/>
    </source>
</evidence>
<name>A0A6L2P425_TANCI</name>
<dbReference type="Pfam" id="PF08284">
    <property type="entry name" value="RVP_2"/>
    <property type="match status" value="1"/>
</dbReference>
<keyword evidence="3" id="KW-0695">RNA-directed DNA polymerase</keyword>
<dbReference type="Pfam" id="PF19259">
    <property type="entry name" value="Ty3_capsid"/>
    <property type="match status" value="1"/>
</dbReference>
<dbReference type="Gene3D" id="2.40.70.10">
    <property type="entry name" value="Acid Proteases"/>
    <property type="match status" value="1"/>
</dbReference>
<dbReference type="InterPro" id="IPR001584">
    <property type="entry name" value="Integrase_cat-core"/>
</dbReference>
<dbReference type="GO" id="GO:0004519">
    <property type="term" value="F:endonuclease activity"/>
    <property type="evidence" value="ECO:0007669"/>
    <property type="project" value="UniProtKB-KW"/>
</dbReference>
<dbReference type="PANTHER" id="PTHR37984:SF15">
    <property type="entry name" value="INTEGRASE CATALYTIC DOMAIN-CONTAINING PROTEIN"/>
    <property type="match status" value="1"/>
</dbReference>
<dbReference type="Gene3D" id="1.10.340.70">
    <property type="match status" value="1"/>
</dbReference>
<keyword evidence="3" id="KW-0548">Nucleotidyltransferase</keyword>
<sequence length="1081" mass="122481">MEDQNPHTTKKQKKLQASFLEADRPEVTLPPRKRLSIVHCPGYEAGESSVAAAARTIEGCRADYGFVDSVEAEIRRQRAEDIGYGIRDTWIDLRDVAEEEALTTLEGVNTRVTEKMAPKKVAPKRTTRLNLGATPNTNPAPSTTTITVTNAQLQIMIDQGVNTALAARTEGVAELTQWFKRMEMVFRISNCLAKNLIKFATCTLLAGALTWIVGNNAAYVMNWIELKKKMEDKYCLRNEMKKIETEFWNLEVQGTDVTRYNQRFQELALLCVRTYPEESDRVKRYIGGLADTIHGSVAASKPKTMQEATEMAMELMDKKIRTYTERQAANKRNEVIIRSGKRAMTVTRSCMTPEAIKELISQWVAKALAAQEANRNAGLVVESQSQNGDDDDDNGTGGNGNHGNNNGYGNRNEPPFKRQNVARAFTIGNNKKRRDGKTVIVAQTLRTPLANERVVIYCGCGGQEHYKSDCPKLKNHNHGNKAATKDAHRRAYALGGGNGNPDSNFVTGTNPDANTVMGTFLLNNYYASMLFDTDADRSFVSTAFSSQFDIAPTVLDHDYTVELADGRIVGVNTVIRSCTLKFFYHPFNIDLMPVEMGSFDIIIGMDWLSRYHAIIVCADKIVCIPWGRETLIFHCDGSNQEHETRFNIISCAKTQKTRYGHYEFQVMSFGLTNAPTNKKEHEEHLRTILKLLKKEELCAKFSKCEFWIPKMLCSAPILALPKGTEDFVAYCDASIKGLGAVLMHNDKCTVFTDHKSLQHILNQKDLNMRQSRLELLSDYDCEIRYHPGKANVVADALNRKEREPLRVRALVMTELDTLLWRFADCDHARVPQIKILDSSGLRQDVPRYEKAILMYQDMKKLYWWPNMKADIATYIRKCPTCAKVKAEYQRPSGLLVQPKIPIRKWDNITMDFVTKLPKSPQGYDTIWVIIDRLTKSTIFAPMRETDPLEKMAKLYLKEVVARHGIPASIICDRAPRYASRFWRTIQKALGTSLDMSTTYHPETDGQSERTIQTLEDMLRAYVIDFGKGWVNHFPLVEFSYNNSYHASIKPAPFKVLYGRKCRSPVCWNKVGEFHLTGPEIV</sequence>
<dbReference type="InterPro" id="IPR021109">
    <property type="entry name" value="Peptidase_aspartic_dom_sf"/>
</dbReference>
<dbReference type="AlphaFoldDB" id="A0A6L2P425"/>
<gene>
    <name evidence="3" type="ORF">Tci_063552</name>
</gene>
<comment type="caution">
    <text evidence="3">The sequence shown here is derived from an EMBL/GenBank/DDBJ whole genome shotgun (WGS) entry which is preliminary data.</text>
</comment>
<dbReference type="PROSITE" id="PS50994">
    <property type="entry name" value="INTEGRASE"/>
    <property type="match status" value="1"/>
</dbReference>
<dbReference type="InterPro" id="IPR041588">
    <property type="entry name" value="Integrase_H2C2"/>
</dbReference>
<feature type="region of interest" description="Disordered" evidence="1">
    <location>
        <begin position="380"/>
        <end position="416"/>
    </location>
</feature>
<dbReference type="GO" id="GO:0015074">
    <property type="term" value="P:DNA integration"/>
    <property type="evidence" value="ECO:0007669"/>
    <property type="project" value="InterPro"/>
</dbReference>
<dbReference type="InterPro" id="IPR043502">
    <property type="entry name" value="DNA/RNA_pol_sf"/>
</dbReference>
<dbReference type="GO" id="GO:0003964">
    <property type="term" value="F:RNA-directed DNA polymerase activity"/>
    <property type="evidence" value="ECO:0007669"/>
    <property type="project" value="UniProtKB-KW"/>
</dbReference>
<dbReference type="Gene3D" id="3.10.10.10">
    <property type="entry name" value="HIV Type 1 Reverse Transcriptase, subunit A, domain 1"/>
    <property type="match status" value="1"/>
</dbReference>
<dbReference type="InterPro" id="IPR050951">
    <property type="entry name" value="Retrovirus_Pol_polyprotein"/>
</dbReference>
<dbReference type="Gene3D" id="3.30.420.10">
    <property type="entry name" value="Ribonuclease H-like superfamily/Ribonuclease H"/>
    <property type="match status" value="1"/>
</dbReference>
<dbReference type="GO" id="GO:0003676">
    <property type="term" value="F:nucleic acid binding"/>
    <property type="evidence" value="ECO:0007669"/>
    <property type="project" value="InterPro"/>
</dbReference>
<reference evidence="3" key="1">
    <citation type="journal article" date="2019" name="Sci. Rep.">
        <title>Draft genome of Tanacetum cinerariifolium, the natural source of mosquito coil.</title>
        <authorList>
            <person name="Yamashiro T."/>
            <person name="Shiraishi A."/>
            <person name="Satake H."/>
            <person name="Nakayama K."/>
        </authorList>
    </citation>
    <scope>NUCLEOTIDE SEQUENCE</scope>
</reference>
<proteinExistence type="predicted"/>
<evidence type="ECO:0000256" key="1">
    <source>
        <dbReference type="SAM" id="MobiDB-lite"/>
    </source>
</evidence>
<accession>A0A6L2P425</accession>
<dbReference type="SUPFAM" id="SSF53098">
    <property type="entry name" value="Ribonuclease H-like"/>
    <property type="match status" value="1"/>
</dbReference>
<dbReference type="EMBL" id="BKCJ010010434">
    <property type="protein sequence ID" value="GEU91574.1"/>
    <property type="molecule type" value="Genomic_DNA"/>
</dbReference>
<evidence type="ECO:0000313" key="3">
    <source>
        <dbReference type="EMBL" id="GEU91574.1"/>
    </source>
</evidence>
<feature type="domain" description="Integrase catalytic" evidence="2">
    <location>
        <begin position="897"/>
        <end position="1060"/>
    </location>
</feature>
<dbReference type="InterPro" id="IPR045358">
    <property type="entry name" value="Ty3_capsid"/>
</dbReference>
<protein>
    <submittedName>
        <fullName evidence="3">Putative reverse transcriptase domain, ribonuclease H-like domain, aspartic peptidase domain protein</fullName>
    </submittedName>
</protein>
<dbReference type="InterPro" id="IPR012337">
    <property type="entry name" value="RNaseH-like_sf"/>
</dbReference>
<dbReference type="SUPFAM" id="SSF56672">
    <property type="entry name" value="DNA/RNA polymerases"/>
    <property type="match status" value="1"/>
</dbReference>
<dbReference type="Pfam" id="PF17921">
    <property type="entry name" value="Integrase_H2C2"/>
    <property type="match status" value="1"/>
</dbReference>
<dbReference type="InterPro" id="IPR036397">
    <property type="entry name" value="RNaseH_sf"/>
</dbReference>
<dbReference type="CDD" id="cd00303">
    <property type="entry name" value="retropepsin_like"/>
    <property type="match status" value="1"/>
</dbReference>
<organism evidence="3">
    <name type="scientific">Tanacetum cinerariifolium</name>
    <name type="common">Dalmatian daisy</name>
    <name type="synonym">Chrysanthemum cinerariifolium</name>
    <dbReference type="NCBI Taxonomy" id="118510"/>
    <lineage>
        <taxon>Eukaryota</taxon>
        <taxon>Viridiplantae</taxon>
        <taxon>Streptophyta</taxon>
        <taxon>Embryophyta</taxon>
        <taxon>Tracheophyta</taxon>
        <taxon>Spermatophyta</taxon>
        <taxon>Magnoliopsida</taxon>
        <taxon>eudicotyledons</taxon>
        <taxon>Gunneridae</taxon>
        <taxon>Pentapetalae</taxon>
        <taxon>asterids</taxon>
        <taxon>campanulids</taxon>
        <taxon>Asterales</taxon>
        <taxon>Asteraceae</taxon>
        <taxon>Asteroideae</taxon>
        <taxon>Anthemideae</taxon>
        <taxon>Anthemidinae</taxon>
        <taxon>Tanacetum</taxon>
    </lineage>
</organism>
<dbReference type="SUPFAM" id="SSF50630">
    <property type="entry name" value="Acid proteases"/>
    <property type="match status" value="1"/>
</dbReference>
<keyword evidence="3" id="KW-0808">Transferase</keyword>
<feature type="region of interest" description="Disordered" evidence="1">
    <location>
        <begin position="1"/>
        <end position="20"/>
    </location>
</feature>
<dbReference type="PANTHER" id="PTHR37984">
    <property type="entry name" value="PROTEIN CBG26694"/>
    <property type="match status" value="1"/>
</dbReference>